<gene>
    <name evidence="1" type="ORF">GCM10008106_31350</name>
</gene>
<evidence type="ECO:0000313" key="1">
    <source>
        <dbReference type="EMBL" id="GHB48292.1"/>
    </source>
</evidence>
<organism evidence="1 2">
    <name type="scientific">Mongoliitalea lutea</name>
    <dbReference type="NCBI Taxonomy" id="849756"/>
    <lineage>
        <taxon>Bacteria</taxon>
        <taxon>Pseudomonadati</taxon>
        <taxon>Bacteroidota</taxon>
        <taxon>Cytophagia</taxon>
        <taxon>Cytophagales</taxon>
        <taxon>Cyclobacteriaceae</taxon>
        <taxon>Mongoliitalea</taxon>
    </lineage>
</organism>
<evidence type="ECO:0008006" key="3">
    <source>
        <dbReference type="Google" id="ProtNLM"/>
    </source>
</evidence>
<dbReference type="AlphaFoldDB" id="A0A8J3G6V1"/>
<dbReference type="EMBL" id="BMYF01000022">
    <property type="protein sequence ID" value="GHB48292.1"/>
    <property type="molecule type" value="Genomic_DNA"/>
</dbReference>
<proteinExistence type="predicted"/>
<keyword evidence="2" id="KW-1185">Reference proteome</keyword>
<evidence type="ECO:0000313" key="2">
    <source>
        <dbReference type="Proteomes" id="UP000642809"/>
    </source>
</evidence>
<reference evidence="1" key="2">
    <citation type="submission" date="2020-09" db="EMBL/GenBank/DDBJ databases">
        <authorList>
            <person name="Sun Q."/>
            <person name="Kim S."/>
        </authorList>
    </citation>
    <scope>NUCLEOTIDE SEQUENCE</scope>
    <source>
        <strain evidence="1">KCTC 23224</strain>
    </source>
</reference>
<sequence>MTYEDRFNKYMEVSKTKNPRFNRKQHRDFAKEWAKNGPLTKKGYIEKTQKEHYEEFDKRFGVLSLTANHSNLSMWNKYSGSGKDFCVGFDSEVFFSKVGGGGPVFYVDELPVIYHSDDRNTEHIKQVFHKEKKWAFEEEYRTHKFYPNPASIKDRQIILPQICFKEVVFGWDIAQKSKDEIMEVCIKNNLNVDFKHATLNGNGIVIQQLNI</sequence>
<protein>
    <recommendedName>
        <fullName evidence="3">DUF2971 domain-containing protein</fullName>
    </recommendedName>
</protein>
<dbReference type="Proteomes" id="UP000642809">
    <property type="component" value="Unassembled WGS sequence"/>
</dbReference>
<comment type="caution">
    <text evidence="1">The sequence shown here is derived from an EMBL/GenBank/DDBJ whole genome shotgun (WGS) entry which is preliminary data.</text>
</comment>
<name>A0A8J3G6V1_9BACT</name>
<reference evidence="1" key="1">
    <citation type="journal article" date="2014" name="Int. J. Syst. Evol. Microbiol.">
        <title>Complete genome sequence of Corynebacterium casei LMG S-19264T (=DSM 44701T), isolated from a smear-ripened cheese.</title>
        <authorList>
            <consortium name="US DOE Joint Genome Institute (JGI-PGF)"/>
            <person name="Walter F."/>
            <person name="Albersmeier A."/>
            <person name="Kalinowski J."/>
            <person name="Ruckert C."/>
        </authorList>
    </citation>
    <scope>NUCLEOTIDE SEQUENCE</scope>
    <source>
        <strain evidence="1">KCTC 23224</strain>
    </source>
</reference>
<accession>A0A8J3G6V1</accession>